<dbReference type="KEGG" id="kak:Kalk_15925"/>
<comment type="function">
    <text evidence="4">Required for resistance to DNA-damaging agents.</text>
</comment>
<comment type="subcellular location">
    <subcellularLocation>
        <location evidence="1">Cytoplasm</location>
    </subcellularLocation>
</comment>
<evidence type="ECO:0000256" key="4">
    <source>
        <dbReference type="ARBA" id="ARBA00037131"/>
    </source>
</evidence>
<dbReference type="PANTHER" id="PTHR47892:SF1">
    <property type="entry name" value="UNIVERSAL STRESS PROTEIN E"/>
    <property type="match status" value="1"/>
</dbReference>
<dbReference type="EMBL" id="CP022684">
    <property type="protein sequence ID" value="AUM13824.1"/>
    <property type="molecule type" value="Genomic_DNA"/>
</dbReference>
<keyword evidence="7" id="KW-1185">Reference proteome</keyword>
<gene>
    <name evidence="6" type="ORF">Kalk_15925</name>
</gene>
<keyword evidence="3" id="KW-0963">Cytoplasm</keyword>
<proteinExistence type="inferred from homology"/>
<dbReference type="OrthoDB" id="239260at2"/>
<dbReference type="Pfam" id="PF00582">
    <property type="entry name" value="Usp"/>
    <property type="match status" value="2"/>
</dbReference>
<dbReference type="RefSeq" id="WP_101895199.1">
    <property type="nucleotide sequence ID" value="NZ_CP022684.1"/>
</dbReference>
<dbReference type="Gene3D" id="3.40.50.12370">
    <property type="match status" value="1"/>
</dbReference>
<feature type="domain" description="UspA" evidence="5">
    <location>
        <begin position="4"/>
        <end position="145"/>
    </location>
</feature>
<reference evidence="7" key="1">
    <citation type="submission" date="2017-08" db="EMBL/GenBank/DDBJ databases">
        <title>Direct submision.</title>
        <authorList>
            <person name="Kim S.-J."/>
            <person name="Rhee S.-K."/>
        </authorList>
    </citation>
    <scope>NUCLEOTIDE SEQUENCE [LARGE SCALE GENOMIC DNA]</scope>
    <source>
        <strain evidence="7">GI5</strain>
    </source>
</reference>
<evidence type="ECO:0000256" key="1">
    <source>
        <dbReference type="ARBA" id="ARBA00004496"/>
    </source>
</evidence>
<dbReference type="CDD" id="cd00293">
    <property type="entry name" value="USP-like"/>
    <property type="match status" value="1"/>
</dbReference>
<accession>A0A2K9LSL4</accession>
<evidence type="ECO:0000259" key="5">
    <source>
        <dbReference type="Pfam" id="PF00582"/>
    </source>
</evidence>
<dbReference type="InterPro" id="IPR006016">
    <property type="entry name" value="UspA"/>
</dbReference>
<evidence type="ECO:0000256" key="3">
    <source>
        <dbReference type="ARBA" id="ARBA00022490"/>
    </source>
</evidence>
<sequence>MVSYSRILLAVPHRWANEETIRHAVEVARAHNAHLTLFGVVEAVEKEYESWLTTKLPEDLEKSMRDKQTAALQQRVDAIKPEYANVDAAVAQGIPFVEIIKQVQRGAYDLLIVDAVSTKPTRKRFMGSTTKHVLRKCPCAVMCLRGNDKPARVLAAVDVFASTPDSQALNLKVLAHADALAKKEGAKLHVVYAQQPIGEPMLSSWGIGSADMLDGMEADLIANADSKLLKLVEDVCGSPKGIVLQTLLGNPRDAVPSYVQEQDIDLIAMGTVCRTGIKGFLIGNTAESILSEVECSVLALKPDGFVSTVE</sequence>
<dbReference type="Proteomes" id="UP000235116">
    <property type="component" value="Chromosome"/>
</dbReference>
<feature type="domain" description="UspA" evidence="5">
    <location>
        <begin position="152"/>
        <end position="301"/>
    </location>
</feature>
<name>A0A2K9LSL4_9GAMM</name>
<evidence type="ECO:0000256" key="2">
    <source>
        <dbReference type="ARBA" id="ARBA00008791"/>
    </source>
</evidence>
<comment type="similarity">
    <text evidence="2">Belongs to the universal stress protein A family.</text>
</comment>
<dbReference type="SUPFAM" id="SSF52402">
    <property type="entry name" value="Adenine nucleotide alpha hydrolases-like"/>
    <property type="match status" value="2"/>
</dbReference>
<dbReference type="AlphaFoldDB" id="A0A2K9LSL4"/>
<protein>
    <recommendedName>
        <fullName evidence="5">UspA domain-containing protein</fullName>
    </recommendedName>
</protein>
<evidence type="ECO:0000313" key="7">
    <source>
        <dbReference type="Proteomes" id="UP000235116"/>
    </source>
</evidence>
<evidence type="ECO:0000313" key="6">
    <source>
        <dbReference type="EMBL" id="AUM13824.1"/>
    </source>
</evidence>
<dbReference type="GO" id="GO:0005737">
    <property type="term" value="C:cytoplasm"/>
    <property type="evidence" value="ECO:0007669"/>
    <property type="project" value="UniProtKB-SubCell"/>
</dbReference>
<dbReference type="PANTHER" id="PTHR47892">
    <property type="entry name" value="UNIVERSAL STRESS PROTEIN E"/>
    <property type="match status" value="1"/>
</dbReference>
<organism evidence="6 7">
    <name type="scientific">Ketobacter alkanivorans</name>
    <dbReference type="NCBI Taxonomy" id="1917421"/>
    <lineage>
        <taxon>Bacteria</taxon>
        <taxon>Pseudomonadati</taxon>
        <taxon>Pseudomonadota</taxon>
        <taxon>Gammaproteobacteria</taxon>
        <taxon>Pseudomonadales</taxon>
        <taxon>Ketobacteraceae</taxon>
        <taxon>Ketobacter</taxon>
    </lineage>
</organism>